<gene>
    <name evidence="2" type="ORF">DFR74_106189</name>
</gene>
<name>A0A366DLX8_9NOCA</name>
<protein>
    <submittedName>
        <fullName evidence="2">Uncharacterized protein</fullName>
    </submittedName>
</protein>
<proteinExistence type="predicted"/>
<accession>A0A366DLX8</accession>
<feature type="compositionally biased region" description="Basic and acidic residues" evidence="1">
    <location>
        <begin position="88"/>
        <end position="110"/>
    </location>
</feature>
<dbReference type="EMBL" id="QNRE01000006">
    <property type="protein sequence ID" value="RBO90304.1"/>
    <property type="molecule type" value="Genomic_DNA"/>
</dbReference>
<sequence>MTQHGQDRVEAIRLVEHRLGGGTVEFKDFLRSGPCVDELDLTRSRETPRDLDWAPGDLGNRPDPLRDQGDTRDLHGRADAQGACVDEAVVRGDQRTDEDGAQHDQPEVHRRPSTPSAVALLPREHECVADSIGRCCSQWRNRAGLTPTFHP</sequence>
<comment type="caution">
    <text evidence="2">The sequence shown here is derived from an EMBL/GenBank/DDBJ whole genome shotgun (WGS) entry which is preliminary data.</text>
</comment>
<keyword evidence="3" id="KW-1185">Reference proteome</keyword>
<dbReference type="AlphaFoldDB" id="A0A366DLX8"/>
<evidence type="ECO:0000313" key="3">
    <source>
        <dbReference type="Proteomes" id="UP000252586"/>
    </source>
</evidence>
<feature type="region of interest" description="Disordered" evidence="1">
    <location>
        <begin position="41"/>
        <end position="116"/>
    </location>
</feature>
<reference evidence="2 3" key="1">
    <citation type="submission" date="2018-06" db="EMBL/GenBank/DDBJ databases">
        <title>Genomic Encyclopedia of Type Strains, Phase IV (KMG-IV): sequencing the most valuable type-strain genomes for metagenomic binning, comparative biology and taxonomic classification.</title>
        <authorList>
            <person name="Goeker M."/>
        </authorList>
    </citation>
    <scope>NUCLEOTIDE SEQUENCE [LARGE SCALE GENOMIC DNA]</scope>
    <source>
        <strain evidence="2 3">DSM 44599</strain>
    </source>
</reference>
<organism evidence="2 3">
    <name type="scientific">Nocardia puris</name>
    <dbReference type="NCBI Taxonomy" id="208602"/>
    <lineage>
        <taxon>Bacteria</taxon>
        <taxon>Bacillati</taxon>
        <taxon>Actinomycetota</taxon>
        <taxon>Actinomycetes</taxon>
        <taxon>Mycobacteriales</taxon>
        <taxon>Nocardiaceae</taxon>
        <taxon>Nocardia</taxon>
    </lineage>
</organism>
<dbReference type="OrthoDB" id="965929at2"/>
<dbReference type="RefSeq" id="WP_147265849.1">
    <property type="nucleotide sequence ID" value="NZ_QNRE01000006.1"/>
</dbReference>
<feature type="compositionally biased region" description="Basic and acidic residues" evidence="1">
    <location>
        <begin position="41"/>
        <end position="52"/>
    </location>
</feature>
<dbReference type="Proteomes" id="UP000252586">
    <property type="component" value="Unassembled WGS sequence"/>
</dbReference>
<feature type="compositionally biased region" description="Basic and acidic residues" evidence="1">
    <location>
        <begin position="63"/>
        <end position="78"/>
    </location>
</feature>
<evidence type="ECO:0000256" key="1">
    <source>
        <dbReference type="SAM" id="MobiDB-lite"/>
    </source>
</evidence>
<evidence type="ECO:0000313" key="2">
    <source>
        <dbReference type="EMBL" id="RBO90304.1"/>
    </source>
</evidence>